<sequence>MTLRGFWALMIVIFLSWLIVSHLYPDPSWWSIFHSNRSTHTPLIEHISLVKVTLVGVFFIGGFYLLRISRKSRK</sequence>
<keyword evidence="1" id="KW-1133">Transmembrane helix</keyword>
<keyword evidence="1" id="KW-0472">Membrane</keyword>
<organism evidence="2 3">
    <name type="scientific">Jeotgalibacillus salarius</name>
    <dbReference type="NCBI Taxonomy" id="546023"/>
    <lineage>
        <taxon>Bacteria</taxon>
        <taxon>Bacillati</taxon>
        <taxon>Bacillota</taxon>
        <taxon>Bacilli</taxon>
        <taxon>Bacillales</taxon>
        <taxon>Caryophanaceae</taxon>
        <taxon>Jeotgalibacillus</taxon>
    </lineage>
</organism>
<dbReference type="EMBL" id="SORX01000006">
    <property type="protein sequence ID" value="TFE00612.1"/>
    <property type="molecule type" value="Genomic_DNA"/>
</dbReference>
<accession>A0A4Y8LDS7</accession>
<protein>
    <submittedName>
        <fullName evidence="2">Uncharacterized protein</fullName>
    </submittedName>
</protein>
<proteinExistence type="predicted"/>
<keyword evidence="1" id="KW-0812">Transmembrane</keyword>
<reference evidence="2 3" key="1">
    <citation type="submission" date="2019-03" db="EMBL/GenBank/DDBJ databases">
        <authorList>
            <person name="Yang Y."/>
        </authorList>
    </citation>
    <scope>NUCLEOTIDE SEQUENCE [LARGE SCALE GENOMIC DNA]</scope>
    <source>
        <strain evidence="2 3">ASL-1</strain>
    </source>
</reference>
<dbReference type="OrthoDB" id="2903722at2"/>
<dbReference type="AlphaFoldDB" id="A0A4Y8LDS7"/>
<dbReference type="Proteomes" id="UP000297776">
    <property type="component" value="Unassembled WGS sequence"/>
</dbReference>
<gene>
    <name evidence="2" type="ORF">E2626_11595</name>
</gene>
<evidence type="ECO:0000313" key="3">
    <source>
        <dbReference type="Proteomes" id="UP000297776"/>
    </source>
</evidence>
<name>A0A4Y8LDS7_9BACL</name>
<feature type="transmembrane region" description="Helical" evidence="1">
    <location>
        <begin position="7"/>
        <end position="24"/>
    </location>
</feature>
<evidence type="ECO:0000313" key="2">
    <source>
        <dbReference type="EMBL" id="TFE00612.1"/>
    </source>
</evidence>
<feature type="transmembrane region" description="Helical" evidence="1">
    <location>
        <begin position="44"/>
        <end position="66"/>
    </location>
</feature>
<evidence type="ECO:0000256" key="1">
    <source>
        <dbReference type="SAM" id="Phobius"/>
    </source>
</evidence>
<comment type="caution">
    <text evidence="2">The sequence shown here is derived from an EMBL/GenBank/DDBJ whole genome shotgun (WGS) entry which is preliminary data.</text>
</comment>
<keyword evidence="3" id="KW-1185">Reference proteome</keyword>